<accession>A0ABY5Y9U3</accession>
<name>A0ABY5Y9U3_9FLAO</name>
<gene>
    <name evidence="2" type="ORF">NYZ99_00085</name>
</gene>
<dbReference type="Proteomes" id="UP001059209">
    <property type="component" value="Chromosome"/>
</dbReference>
<dbReference type="EC" id="4.2.1.75" evidence="2"/>
<proteinExistence type="predicted"/>
<evidence type="ECO:0000313" key="3">
    <source>
        <dbReference type="Proteomes" id="UP001059209"/>
    </source>
</evidence>
<dbReference type="Pfam" id="PF02602">
    <property type="entry name" value="HEM4"/>
    <property type="match status" value="1"/>
</dbReference>
<feature type="domain" description="Tetrapyrrole biosynthesis uroporphyrinogen III synthase" evidence="1">
    <location>
        <begin position="3"/>
        <end position="59"/>
    </location>
</feature>
<dbReference type="GO" id="GO:0004852">
    <property type="term" value="F:uroporphyrinogen-III synthase activity"/>
    <property type="evidence" value="ECO:0007669"/>
    <property type="project" value="UniProtKB-EC"/>
</dbReference>
<organism evidence="2 3">
    <name type="scientific">Maribacter litopenaei</name>
    <dbReference type="NCBI Taxonomy" id="2976127"/>
    <lineage>
        <taxon>Bacteria</taxon>
        <taxon>Pseudomonadati</taxon>
        <taxon>Bacteroidota</taxon>
        <taxon>Flavobacteriia</taxon>
        <taxon>Flavobacteriales</taxon>
        <taxon>Flavobacteriaceae</taxon>
        <taxon>Maribacter</taxon>
    </lineage>
</organism>
<dbReference type="InterPro" id="IPR003754">
    <property type="entry name" value="4pyrrol_synth_uPrphyn_synth"/>
</dbReference>
<dbReference type="SUPFAM" id="SSF69618">
    <property type="entry name" value="HemD-like"/>
    <property type="match status" value="1"/>
</dbReference>
<sequence>MPETVEGILFYSPSTIESYLLKNKPNQVAYCIGETTAKEARKHFKEVKVANIPDMESVIDLVNESYK</sequence>
<evidence type="ECO:0000259" key="1">
    <source>
        <dbReference type="Pfam" id="PF02602"/>
    </source>
</evidence>
<keyword evidence="2" id="KW-0456">Lyase</keyword>
<evidence type="ECO:0000313" key="2">
    <source>
        <dbReference type="EMBL" id="UWX55097.1"/>
    </source>
</evidence>
<dbReference type="InterPro" id="IPR036108">
    <property type="entry name" value="4pyrrol_syn_uPrphyn_synt_sf"/>
</dbReference>
<dbReference type="Gene3D" id="3.40.50.10090">
    <property type="match status" value="1"/>
</dbReference>
<dbReference type="EMBL" id="CP104205">
    <property type="protein sequence ID" value="UWX55097.1"/>
    <property type="molecule type" value="Genomic_DNA"/>
</dbReference>
<protein>
    <submittedName>
        <fullName evidence="2">Uroporphyrinogen-III synthase</fullName>
        <ecNumber evidence="2">4.2.1.75</ecNumber>
    </submittedName>
</protein>
<dbReference type="RefSeq" id="WP_260572949.1">
    <property type="nucleotide sequence ID" value="NZ_CP104205.1"/>
</dbReference>
<reference evidence="2" key="1">
    <citation type="submission" date="2022-09" db="EMBL/GenBank/DDBJ databases">
        <title>Maribacter litopenaei sp. nov., isolated from the intestinal tract of the Pacific White Shrimp, Litopenaeus vannamei.</title>
        <authorList>
            <person name="Kim S.Y."/>
            <person name="Hwang C.Y."/>
        </authorList>
    </citation>
    <scope>NUCLEOTIDE SEQUENCE</scope>
    <source>
        <strain evidence="2">HL-LV01</strain>
    </source>
</reference>
<keyword evidence="3" id="KW-1185">Reference proteome</keyword>